<evidence type="ECO:0000256" key="1">
    <source>
        <dbReference type="SAM" id="Phobius"/>
    </source>
</evidence>
<dbReference type="AlphaFoldDB" id="A0A1H9RH97"/>
<gene>
    <name evidence="3" type="ORF">SAMN04488023_114119</name>
</gene>
<dbReference type="InterPro" id="IPR012337">
    <property type="entry name" value="RNaseH-like_sf"/>
</dbReference>
<dbReference type="InterPro" id="IPR002559">
    <property type="entry name" value="Transposase_11"/>
</dbReference>
<dbReference type="STRING" id="390241.SAMN04488023_114119"/>
<proteinExistence type="predicted"/>
<sequence>FITNILDLSAIDITLLYKSRWDIEIFFKFLKQELNFSHLINRSENGIMVVLYTTMIAATLLLTYKEINGLKGYKIMKQHFLNELEKLLMKDIVALCGGDPNKVDLLLKIPPK</sequence>
<dbReference type="GO" id="GO:0006313">
    <property type="term" value="P:DNA transposition"/>
    <property type="evidence" value="ECO:0007669"/>
    <property type="project" value="InterPro"/>
</dbReference>
<keyword evidence="1" id="KW-0812">Transmembrane</keyword>
<feature type="non-terminal residue" evidence="3">
    <location>
        <position position="1"/>
    </location>
</feature>
<evidence type="ECO:0000313" key="4">
    <source>
        <dbReference type="Proteomes" id="UP000199572"/>
    </source>
</evidence>
<reference evidence="3 4" key="1">
    <citation type="submission" date="2016-10" db="EMBL/GenBank/DDBJ databases">
        <authorList>
            <person name="de Groot N.N."/>
        </authorList>
    </citation>
    <scope>NUCLEOTIDE SEQUENCE [LARGE SCALE GENOMIC DNA]</scope>
    <source>
        <strain evidence="3 4">DSM 18610</strain>
    </source>
</reference>
<dbReference type="Proteomes" id="UP000199572">
    <property type="component" value="Unassembled WGS sequence"/>
</dbReference>
<dbReference type="PANTHER" id="PTHR33258:SF1">
    <property type="entry name" value="TRANSPOSASE INSL FOR INSERTION SEQUENCE ELEMENT IS186A-RELATED"/>
    <property type="match status" value="1"/>
</dbReference>
<dbReference type="GO" id="GO:0004803">
    <property type="term" value="F:transposase activity"/>
    <property type="evidence" value="ECO:0007669"/>
    <property type="project" value="InterPro"/>
</dbReference>
<dbReference type="SUPFAM" id="SSF53098">
    <property type="entry name" value="Ribonuclease H-like"/>
    <property type="match status" value="1"/>
</dbReference>
<dbReference type="EMBL" id="FOGG01000014">
    <property type="protein sequence ID" value="SER72064.1"/>
    <property type="molecule type" value="Genomic_DNA"/>
</dbReference>
<evidence type="ECO:0000259" key="2">
    <source>
        <dbReference type="Pfam" id="PF01609"/>
    </source>
</evidence>
<feature type="transmembrane region" description="Helical" evidence="1">
    <location>
        <begin position="46"/>
        <end position="64"/>
    </location>
</feature>
<protein>
    <submittedName>
        <fullName evidence="3">Transposase DDE domain-containing protein</fullName>
    </submittedName>
</protein>
<name>A0A1H9RH97_9SPHI</name>
<keyword evidence="1" id="KW-0472">Membrane</keyword>
<dbReference type="PANTHER" id="PTHR33258">
    <property type="entry name" value="TRANSPOSASE INSL FOR INSERTION SEQUENCE ELEMENT IS186A-RELATED"/>
    <property type="match status" value="1"/>
</dbReference>
<keyword evidence="4" id="KW-1185">Reference proteome</keyword>
<dbReference type="OrthoDB" id="7327264at2"/>
<keyword evidence="1" id="KW-1133">Transmembrane helix</keyword>
<dbReference type="Pfam" id="PF01609">
    <property type="entry name" value="DDE_Tnp_1"/>
    <property type="match status" value="1"/>
</dbReference>
<dbReference type="GO" id="GO:0003677">
    <property type="term" value="F:DNA binding"/>
    <property type="evidence" value="ECO:0007669"/>
    <property type="project" value="InterPro"/>
</dbReference>
<feature type="domain" description="Transposase IS4-like" evidence="2">
    <location>
        <begin position="3"/>
        <end position="60"/>
    </location>
</feature>
<evidence type="ECO:0000313" key="3">
    <source>
        <dbReference type="EMBL" id="SER72064.1"/>
    </source>
</evidence>
<organism evidence="3 4">
    <name type="scientific">Pedobacter rhizosphaerae</name>
    <dbReference type="NCBI Taxonomy" id="390241"/>
    <lineage>
        <taxon>Bacteria</taxon>
        <taxon>Pseudomonadati</taxon>
        <taxon>Bacteroidota</taxon>
        <taxon>Sphingobacteriia</taxon>
        <taxon>Sphingobacteriales</taxon>
        <taxon>Sphingobacteriaceae</taxon>
        <taxon>Pedobacter</taxon>
    </lineage>
</organism>
<accession>A0A1H9RH97</accession>